<dbReference type="AlphaFoldDB" id="A0A1C3L359"/>
<dbReference type="Proteomes" id="UP000219799">
    <property type="component" value="Chromosome 14"/>
</dbReference>
<evidence type="ECO:0000313" key="1">
    <source>
        <dbReference type="EMBL" id="SBT80979.1"/>
    </source>
</evidence>
<organism evidence="1 2">
    <name type="scientific">Plasmodium malariae</name>
    <dbReference type="NCBI Taxonomy" id="5858"/>
    <lineage>
        <taxon>Eukaryota</taxon>
        <taxon>Sar</taxon>
        <taxon>Alveolata</taxon>
        <taxon>Apicomplexa</taxon>
        <taxon>Aconoidasida</taxon>
        <taxon>Haemosporida</taxon>
        <taxon>Plasmodiidae</taxon>
        <taxon>Plasmodium</taxon>
        <taxon>Plasmodium (Plasmodium)</taxon>
    </lineage>
</organism>
<dbReference type="EMBL" id="LT594502">
    <property type="protein sequence ID" value="SBT80979.1"/>
    <property type="molecule type" value="Genomic_DNA"/>
</dbReference>
<protein>
    <submittedName>
        <fullName evidence="1">Uncharacterized protein</fullName>
    </submittedName>
</protein>
<name>A0A1C3L359_PLAMA</name>
<accession>A0A1C3L359</accession>
<feature type="non-terminal residue" evidence="1">
    <location>
        <position position="62"/>
    </location>
</feature>
<dbReference type="VEuPathDB" id="PlasmoDB:PmUG01_14064200"/>
<gene>
    <name evidence="1" type="primary">PmlGA01_140047900</name>
    <name evidence="1" type="ORF">PMLGA01_140047900</name>
</gene>
<proteinExistence type="predicted"/>
<sequence length="62" mass="7631">MTDIKEKKKKYEKLMNVGKTMLRENKYEDEKVNLEEDFYVHMWILIKKSLDLRKDVFIEMSS</sequence>
<reference evidence="1 2" key="1">
    <citation type="submission" date="2016-06" db="EMBL/GenBank/DDBJ databases">
        <authorList>
            <consortium name="Pathogen Informatics"/>
        </authorList>
    </citation>
    <scope>NUCLEOTIDE SEQUENCE [LARGE SCALE GENOMIC DNA]</scope>
    <source>
        <strain evidence="1">PmlGA01</strain>
    </source>
</reference>
<evidence type="ECO:0000313" key="2">
    <source>
        <dbReference type="Proteomes" id="UP000219799"/>
    </source>
</evidence>